<evidence type="ECO:0000313" key="2">
    <source>
        <dbReference type="Proteomes" id="UP000830671"/>
    </source>
</evidence>
<proteinExistence type="predicted"/>
<dbReference type="EMBL" id="CP019476">
    <property type="protein sequence ID" value="UQC82212.1"/>
    <property type="molecule type" value="Genomic_DNA"/>
</dbReference>
<dbReference type="Proteomes" id="UP000830671">
    <property type="component" value="Chromosome 4"/>
</dbReference>
<sequence length="86" mass="9601">MAALLPAFHGFHLQQPLSRQSGACRETAHQAGNMFSHQGIDERASQWRSTAVMLARRGAAKKQGTKYRPFDGMFPDCAVLDPRSHY</sequence>
<dbReference type="AlphaFoldDB" id="A0A9Q8SRH2"/>
<gene>
    <name evidence="1" type="ORF">CLUP02_07699</name>
</gene>
<reference evidence="1" key="1">
    <citation type="journal article" date="2021" name="Mol. Plant Microbe Interact.">
        <title>Complete Genome Sequence of the Plant-Pathogenic Fungus Colletotrichum lupini.</title>
        <authorList>
            <person name="Baroncelli R."/>
            <person name="Pensec F."/>
            <person name="Da Lio D."/>
            <person name="Boufleur T."/>
            <person name="Vicente I."/>
            <person name="Sarrocco S."/>
            <person name="Picot A."/>
            <person name="Baraldi E."/>
            <person name="Sukno S."/>
            <person name="Thon M."/>
            <person name="Le Floch G."/>
        </authorList>
    </citation>
    <scope>NUCLEOTIDE SEQUENCE</scope>
    <source>
        <strain evidence="1">IMI 504893</strain>
    </source>
</reference>
<dbReference type="KEGG" id="clup:CLUP02_07699"/>
<accession>A0A9Q8SRH2</accession>
<organism evidence="1 2">
    <name type="scientific">Colletotrichum lupini</name>
    <dbReference type="NCBI Taxonomy" id="145971"/>
    <lineage>
        <taxon>Eukaryota</taxon>
        <taxon>Fungi</taxon>
        <taxon>Dikarya</taxon>
        <taxon>Ascomycota</taxon>
        <taxon>Pezizomycotina</taxon>
        <taxon>Sordariomycetes</taxon>
        <taxon>Hypocreomycetidae</taxon>
        <taxon>Glomerellales</taxon>
        <taxon>Glomerellaceae</taxon>
        <taxon>Colletotrichum</taxon>
        <taxon>Colletotrichum acutatum species complex</taxon>
    </lineage>
</organism>
<dbReference type="RefSeq" id="XP_049143835.1">
    <property type="nucleotide sequence ID" value="XM_049286692.1"/>
</dbReference>
<evidence type="ECO:0000313" key="1">
    <source>
        <dbReference type="EMBL" id="UQC82212.1"/>
    </source>
</evidence>
<protein>
    <submittedName>
        <fullName evidence="1">Uncharacterized protein</fullName>
    </submittedName>
</protein>
<dbReference type="GeneID" id="73341702"/>
<name>A0A9Q8SRH2_9PEZI</name>
<keyword evidence="2" id="KW-1185">Reference proteome</keyword>